<dbReference type="InterPro" id="IPR000835">
    <property type="entry name" value="HTH_MarR-typ"/>
</dbReference>
<reference evidence="2 3" key="1">
    <citation type="submission" date="2018-11" db="EMBL/GenBank/DDBJ databases">
        <title>Rhodococcus spongicola sp. nov. and Rhodococcus xishaensis sp. nov. from marine sponges.</title>
        <authorList>
            <person name="Li L."/>
            <person name="Lin H.W."/>
        </authorList>
    </citation>
    <scope>NUCLEOTIDE SEQUENCE [LARGE SCALE GENOMIC DNA]</scope>
    <source>
        <strain evidence="2 3">LHW51113</strain>
    </source>
</reference>
<sequence length="139" mass="15006">MESSSDDPVDDVVGLFAAINRRYAQESETAAAVHDLTPLQVKALLAAEAPVPMRHIANRLHAEPSNVTTIIDRLESRGLVERRPASGDRRIKLVAATPAGLAVAADLRARMPFAAAPLARLATEQRQSLRELLQLVLNA</sequence>
<dbReference type="InterPro" id="IPR039422">
    <property type="entry name" value="MarR/SlyA-like"/>
</dbReference>
<evidence type="ECO:0000313" key="2">
    <source>
        <dbReference type="EMBL" id="RVW02228.1"/>
    </source>
</evidence>
<gene>
    <name evidence="2" type="ORF">EGT50_11840</name>
</gene>
<comment type="caution">
    <text evidence="2">The sequence shown here is derived from an EMBL/GenBank/DDBJ whole genome shotgun (WGS) entry which is preliminary data.</text>
</comment>
<name>A0A3S3ZJM2_9NOCA</name>
<feature type="domain" description="HTH marR-type" evidence="1">
    <location>
        <begin position="9"/>
        <end position="138"/>
    </location>
</feature>
<dbReference type="Pfam" id="PF01047">
    <property type="entry name" value="MarR"/>
    <property type="match status" value="1"/>
</dbReference>
<dbReference type="SUPFAM" id="SSF46785">
    <property type="entry name" value="Winged helix' DNA-binding domain"/>
    <property type="match status" value="1"/>
</dbReference>
<evidence type="ECO:0000259" key="1">
    <source>
        <dbReference type="PROSITE" id="PS50995"/>
    </source>
</evidence>
<dbReference type="InterPro" id="IPR036390">
    <property type="entry name" value="WH_DNA-bd_sf"/>
</dbReference>
<evidence type="ECO:0000313" key="3">
    <source>
        <dbReference type="Proteomes" id="UP000283479"/>
    </source>
</evidence>
<dbReference type="InterPro" id="IPR036388">
    <property type="entry name" value="WH-like_DNA-bd_sf"/>
</dbReference>
<keyword evidence="3" id="KW-1185">Reference proteome</keyword>
<dbReference type="PROSITE" id="PS50995">
    <property type="entry name" value="HTH_MARR_2"/>
    <property type="match status" value="1"/>
</dbReference>
<organism evidence="2 3">
    <name type="scientific">Rhodococcus xishaensis</name>
    <dbReference type="NCBI Taxonomy" id="2487364"/>
    <lineage>
        <taxon>Bacteria</taxon>
        <taxon>Bacillati</taxon>
        <taxon>Actinomycetota</taxon>
        <taxon>Actinomycetes</taxon>
        <taxon>Mycobacteriales</taxon>
        <taxon>Nocardiaceae</taxon>
        <taxon>Rhodococcus</taxon>
    </lineage>
</organism>
<dbReference type="SMART" id="SM00347">
    <property type="entry name" value="HTH_MARR"/>
    <property type="match status" value="1"/>
</dbReference>
<proteinExistence type="predicted"/>
<dbReference type="PANTHER" id="PTHR33164">
    <property type="entry name" value="TRANSCRIPTIONAL REGULATOR, MARR FAMILY"/>
    <property type="match status" value="1"/>
</dbReference>
<dbReference type="GO" id="GO:0006950">
    <property type="term" value="P:response to stress"/>
    <property type="evidence" value="ECO:0007669"/>
    <property type="project" value="TreeGrafter"/>
</dbReference>
<dbReference type="RefSeq" id="WP_127954705.1">
    <property type="nucleotide sequence ID" value="NZ_RKLO01000004.1"/>
</dbReference>
<dbReference type="Gene3D" id="1.10.10.10">
    <property type="entry name" value="Winged helix-like DNA-binding domain superfamily/Winged helix DNA-binding domain"/>
    <property type="match status" value="1"/>
</dbReference>
<dbReference type="Proteomes" id="UP000283479">
    <property type="component" value="Unassembled WGS sequence"/>
</dbReference>
<protein>
    <submittedName>
        <fullName evidence="2">MarR family transcriptional regulator</fullName>
    </submittedName>
</protein>
<dbReference type="AlphaFoldDB" id="A0A3S3ZJM2"/>
<accession>A0A3S3ZJM2</accession>
<dbReference type="PANTHER" id="PTHR33164:SF99">
    <property type="entry name" value="MARR FAMILY REGULATORY PROTEIN"/>
    <property type="match status" value="1"/>
</dbReference>
<dbReference type="PRINTS" id="PR00598">
    <property type="entry name" value="HTHMARR"/>
</dbReference>
<dbReference type="GO" id="GO:0003700">
    <property type="term" value="F:DNA-binding transcription factor activity"/>
    <property type="evidence" value="ECO:0007669"/>
    <property type="project" value="InterPro"/>
</dbReference>
<dbReference type="EMBL" id="RKLO01000004">
    <property type="protein sequence ID" value="RVW02228.1"/>
    <property type="molecule type" value="Genomic_DNA"/>
</dbReference>
<dbReference type="OrthoDB" id="69852at2"/>